<dbReference type="Gene3D" id="3.30.310.50">
    <property type="entry name" value="Alpha-D-phosphohexomutase, C-terminal domain"/>
    <property type="match status" value="1"/>
</dbReference>
<gene>
    <name evidence="12" type="ORF">QQ002_05395</name>
</gene>
<comment type="similarity">
    <text evidence="2 7">Belongs to the phosphohexose mutase family.</text>
</comment>
<dbReference type="InterPro" id="IPR005841">
    <property type="entry name" value="Alpha-D-phosphohexomutase_SF"/>
</dbReference>
<proteinExistence type="inferred from homology"/>
<evidence type="ECO:0000256" key="6">
    <source>
        <dbReference type="ARBA" id="ARBA00023235"/>
    </source>
</evidence>
<organism evidence="12 13">
    <name type="scientific">Demequina lignilytica</name>
    <dbReference type="NCBI Taxonomy" id="3051663"/>
    <lineage>
        <taxon>Bacteria</taxon>
        <taxon>Bacillati</taxon>
        <taxon>Actinomycetota</taxon>
        <taxon>Actinomycetes</taxon>
        <taxon>Micrococcales</taxon>
        <taxon>Demequinaceae</taxon>
        <taxon>Demequina</taxon>
    </lineage>
</organism>
<evidence type="ECO:0000259" key="9">
    <source>
        <dbReference type="Pfam" id="PF02878"/>
    </source>
</evidence>
<keyword evidence="3" id="KW-0597">Phosphoprotein</keyword>
<evidence type="ECO:0000259" key="11">
    <source>
        <dbReference type="Pfam" id="PF02880"/>
    </source>
</evidence>
<dbReference type="GO" id="GO:0008973">
    <property type="term" value="F:phosphopentomutase activity"/>
    <property type="evidence" value="ECO:0007669"/>
    <property type="project" value="TreeGrafter"/>
</dbReference>
<evidence type="ECO:0000259" key="8">
    <source>
        <dbReference type="Pfam" id="PF00408"/>
    </source>
</evidence>
<feature type="domain" description="Alpha-D-phosphohexomutase alpha/beta/alpha" evidence="11">
    <location>
        <begin position="338"/>
        <end position="454"/>
    </location>
</feature>
<keyword evidence="4 7" id="KW-0479">Metal-binding</keyword>
<sequence>MKELLSRAEAWIEDDPDDATREELTAVLDAAVAGDADALADLEDRFRGFLEFGTAGLRGAIGAGPNRMNRAVVIRAAAGLARYLSDALAAAGVEGPARVAIGYDARHGSADFAVDTAAVMTAAGHEALLLPRTLPTPVLAFATRFLDADAGVMVTASHNPPQDNGYKVYLGGRVVTDEGQGAQIVPPYDAEIASRIAAVASVEAVPRAEKGWTVLGEGVVDEYVAQVAALGGDVTPVAERRAATRIVLTPLHGVGGETVERVLREAGFTDLHTVAEQAQPDPDFPTVAFPNPEEKGAIDLALELARSVGADVVIANDPDADRCAVATVVDGEWTMLHGDVTGSLLGERVAERRSRLRMAPGSQVLANSIVSSQQLAAIAEAHGMGHANTLTGFKWIGRTPRMVFGYEEALGYCVAPELVRDKDGVSAALLMVDYVSELKASGRTLADAIDDLARSYGVYLTSQVSARYADLAEIPATMERLMASPPATLAGSPVVATDDMSLGFRGLPGTTGLHLAAESGTRVIVRPSGTEPKVKAYLEVIVPVEGDDVAGARASAVETMRALADDVRTALGI</sequence>
<name>A0AB35MGT4_9MICO</name>
<dbReference type="EMBL" id="JAUHQB010000003">
    <property type="protein sequence ID" value="MDN4482974.1"/>
    <property type="molecule type" value="Genomic_DNA"/>
</dbReference>
<dbReference type="Gene3D" id="3.40.120.10">
    <property type="entry name" value="Alpha-D-Glucose-1,6-Bisphosphate, subunit A, domain 3"/>
    <property type="match status" value="3"/>
</dbReference>
<dbReference type="InterPro" id="IPR005846">
    <property type="entry name" value="A-D-PHexomutase_a/b/a-III"/>
</dbReference>
<comment type="caution">
    <text evidence="12">The sequence shown here is derived from an EMBL/GenBank/DDBJ whole genome shotgun (WGS) entry which is preliminary data.</text>
</comment>
<dbReference type="InterPro" id="IPR005844">
    <property type="entry name" value="A-D-PHexomutase_a/b/a-I"/>
</dbReference>
<evidence type="ECO:0000313" key="12">
    <source>
        <dbReference type="EMBL" id="MDN4482974.1"/>
    </source>
</evidence>
<evidence type="ECO:0000256" key="7">
    <source>
        <dbReference type="RuleBase" id="RU004326"/>
    </source>
</evidence>
<evidence type="ECO:0000256" key="5">
    <source>
        <dbReference type="ARBA" id="ARBA00022842"/>
    </source>
</evidence>
<dbReference type="EC" id="5.4.2.-" evidence="12"/>
<dbReference type="PANTHER" id="PTHR45745:SF1">
    <property type="entry name" value="PHOSPHOGLUCOMUTASE 2B-RELATED"/>
    <property type="match status" value="1"/>
</dbReference>
<evidence type="ECO:0000256" key="4">
    <source>
        <dbReference type="ARBA" id="ARBA00022723"/>
    </source>
</evidence>
<keyword evidence="6 12" id="KW-0413">Isomerase</keyword>
<dbReference type="SUPFAM" id="SSF53738">
    <property type="entry name" value="Phosphoglucomutase, first 3 domains"/>
    <property type="match status" value="3"/>
</dbReference>
<feature type="domain" description="Alpha-D-phosphohexomutase alpha/beta/alpha" evidence="9">
    <location>
        <begin position="51"/>
        <end position="195"/>
    </location>
</feature>
<dbReference type="Pfam" id="PF02879">
    <property type="entry name" value="PGM_PMM_II"/>
    <property type="match status" value="1"/>
</dbReference>
<dbReference type="PROSITE" id="PS00710">
    <property type="entry name" value="PGM_PMM"/>
    <property type="match status" value="1"/>
</dbReference>
<dbReference type="CDD" id="cd05799">
    <property type="entry name" value="PGM2"/>
    <property type="match status" value="1"/>
</dbReference>
<dbReference type="InterPro" id="IPR016055">
    <property type="entry name" value="A-D-PHexomutase_a/b/a-I/II/III"/>
</dbReference>
<dbReference type="InterPro" id="IPR036900">
    <property type="entry name" value="A-D-PHexomutase_C_sf"/>
</dbReference>
<evidence type="ECO:0000259" key="10">
    <source>
        <dbReference type="Pfam" id="PF02879"/>
    </source>
</evidence>
<reference evidence="12 13" key="1">
    <citation type="submission" date="2023-06" db="EMBL/GenBank/DDBJ databases">
        <title>SYSU T0a273.</title>
        <authorList>
            <person name="Gao L."/>
            <person name="Fang B.-Z."/>
            <person name="Li W.-J."/>
        </authorList>
    </citation>
    <scope>NUCLEOTIDE SEQUENCE [LARGE SCALE GENOMIC DNA]</scope>
    <source>
        <strain evidence="12 13">SYSU T0a273</strain>
    </source>
</reference>
<evidence type="ECO:0000313" key="13">
    <source>
        <dbReference type="Proteomes" id="UP001172756"/>
    </source>
</evidence>
<evidence type="ECO:0000256" key="2">
    <source>
        <dbReference type="ARBA" id="ARBA00010231"/>
    </source>
</evidence>
<dbReference type="Proteomes" id="UP001172756">
    <property type="component" value="Unassembled WGS sequence"/>
</dbReference>
<dbReference type="GO" id="GO:0000287">
    <property type="term" value="F:magnesium ion binding"/>
    <property type="evidence" value="ECO:0007669"/>
    <property type="project" value="InterPro"/>
</dbReference>
<dbReference type="GO" id="GO:0005975">
    <property type="term" value="P:carbohydrate metabolic process"/>
    <property type="evidence" value="ECO:0007669"/>
    <property type="project" value="InterPro"/>
</dbReference>
<accession>A0AB35MGT4</accession>
<dbReference type="InterPro" id="IPR005845">
    <property type="entry name" value="A-D-PHexomutase_a/b/a-II"/>
</dbReference>
<dbReference type="PANTHER" id="PTHR45745">
    <property type="entry name" value="PHOSPHOMANNOMUTASE 45A"/>
    <property type="match status" value="1"/>
</dbReference>
<dbReference type="Pfam" id="PF02880">
    <property type="entry name" value="PGM_PMM_III"/>
    <property type="match status" value="1"/>
</dbReference>
<dbReference type="AlphaFoldDB" id="A0AB35MGT4"/>
<dbReference type="GO" id="GO:0006166">
    <property type="term" value="P:purine ribonucleoside salvage"/>
    <property type="evidence" value="ECO:0007669"/>
    <property type="project" value="TreeGrafter"/>
</dbReference>
<evidence type="ECO:0000256" key="1">
    <source>
        <dbReference type="ARBA" id="ARBA00001946"/>
    </source>
</evidence>
<protein>
    <submittedName>
        <fullName evidence="12">Phospho-sugar mutase</fullName>
        <ecNumber evidence="12">5.4.2.-</ecNumber>
    </submittedName>
</protein>
<evidence type="ECO:0000256" key="3">
    <source>
        <dbReference type="ARBA" id="ARBA00022553"/>
    </source>
</evidence>
<feature type="domain" description="Alpha-D-phosphohexomutase C-terminal" evidence="8">
    <location>
        <begin position="520"/>
        <end position="540"/>
    </location>
</feature>
<feature type="domain" description="Alpha-D-phosphohexomutase alpha/beta/alpha" evidence="10">
    <location>
        <begin position="223"/>
        <end position="327"/>
    </location>
</feature>
<dbReference type="InterPro" id="IPR016066">
    <property type="entry name" value="A-D-PHexomutase_CS"/>
</dbReference>
<dbReference type="InterPro" id="IPR005843">
    <property type="entry name" value="A-D-PHexomutase_C"/>
</dbReference>
<dbReference type="RefSeq" id="WP_301159953.1">
    <property type="nucleotide sequence ID" value="NZ_JAUHQB010000003.1"/>
</dbReference>
<dbReference type="Pfam" id="PF00408">
    <property type="entry name" value="PGM_PMM_IV"/>
    <property type="match status" value="1"/>
</dbReference>
<dbReference type="SUPFAM" id="SSF55957">
    <property type="entry name" value="Phosphoglucomutase, C-terminal domain"/>
    <property type="match status" value="1"/>
</dbReference>
<comment type="cofactor">
    <cofactor evidence="1">
        <name>Mg(2+)</name>
        <dbReference type="ChEBI" id="CHEBI:18420"/>
    </cofactor>
</comment>
<keyword evidence="5 7" id="KW-0460">Magnesium</keyword>
<dbReference type="PRINTS" id="PR00509">
    <property type="entry name" value="PGMPMM"/>
</dbReference>
<dbReference type="Pfam" id="PF02878">
    <property type="entry name" value="PGM_PMM_I"/>
    <property type="match status" value="1"/>
</dbReference>